<keyword evidence="2" id="KW-1185">Reference proteome</keyword>
<evidence type="ECO:0000313" key="2">
    <source>
        <dbReference type="Proteomes" id="UP001285521"/>
    </source>
</evidence>
<accession>A0ABU4SS41</accession>
<dbReference type="EMBL" id="JAXAVW010000001">
    <property type="protein sequence ID" value="MDX8028632.1"/>
    <property type="molecule type" value="Genomic_DNA"/>
</dbReference>
<proteinExistence type="predicted"/>
<protein>
    <submittedName>
        <fullName evidence="1">Uncharacterized protein</fullName>
    </submittedName>
</protein>
<gene>
    <name evidence="1" type="ORF">SK803_00345</name>
</gene>
<dbReference type="Proteomes" id="UP001285521">
    <property type="component" value="Unassembled WGS sequence"/>
</dbReference>
<organism evidence="1 2">
    <name type="scientific">Lentzea miocenica</name>
    <dbReference type="NCBI Taxonomy" id="3095431"/>
    <lineage>
        <taxon>Bacteria</taxon>
        <taxon>Bacillati</taxon>
        <taxon>Actinomycetota</taxon>
        <taxon>Actinomycetes</taxon>
        <taxon>Pseudonocardiales</taxon>
        <taxon>Pseudonocardiaceae</taxon>
        <taxon>Lentzea</taxon>
    </lineage>
</organism>
<comment type="caution">
    <text evidence="1">The sequence shown here is derived from an EMBL/GenBank/DDBJ whole genome shotgun (WGS) entry which is preliminary data.</text>
</comment>
<dbReference type="RefSeq" id="WP_319963638.1">
    <property type="nucleotide sequence ID" value="NZ_JAXAVW010000001.1"/>
</dbReference>
<reference evidence="1 2" key="1">
    <citation type="submission" date="2023-11" db="EMBL/GenBank/DDBJ databases">
        <title>Lentzea sokolovensis, sp. nov., Lentzea kristufkii, sp. nov., and Lentzea miocenensis, sp. nov., rare actinobacteria from Sokolov Coal Basin, Miocene lacustrine sediment, Czech Republic.</title>
        <authorList>
            <person name="Lara A."/>
            <person name="Kotroba L."/>
            <person name="Nouioui I."/>
            <person name="Neumann-Schaal M."/>
            <person name="Mast Y."/>
            <person name="Chronakova A."/>
        </authorList>
    </citation>
    <scope>NUCLEOTIDE SEQUENCE [LARGE SCALE GENOMIC DNA]</scope>
    <source>
        <strain evidence="1 2">BCCO 10_0856</strain>
    </source>
</reference>
<evidence type="ECO:0000313" key="1">
    <source>
        <dbReference type="EMBL" id="MDX8028632.1"/>
    </source>
</evidence>
<reference evidence="1 2" key="2">
    <citation type="submission" date="2023-11" db="EMBL/GenBank/DDBJ databases">
        <authorList>
            <person name="Lara A.C."/>
            <person name="Chronakova A."/>
        </authorList>
    </citation>
    <scope>NUCLEOTIDE SEQUENCE [LARGE SCALE GENOMIC DNA]</scope>
    <source>
        <strain evidence="1 2">BCCO 10_0856</strain>
    </source>
</reference>
<sequence length="371" mass="41645">MDSSFDPADYRLLWPRSLFKKAAVDLLGNLTAVEWDDRCALLLKDAFTGQVSSGPFDAFRRIPAQQDSSGRWSGRGLSDRQRFLEHLWRNIDLVNEGRSSRKRYWSQRKNGGRALTGQGETALACVALIDELDTKGYFEGLLKNNKVDGPREAGLAAVFERAIGVGGLWPPQADRLAGDLDLFCDVIEVVHDLVARPVARSIPGTRRYSAFSVETGRSVYRWRVNELLELSDLGLLLADEGEDIGRMVTVTPDARGDLVEAVAAMEEGGTKDQVGHAVALFRARGADRHQKRSAVVVLARVLESERKLLKDELLSKDEGALFQIANQFDLRHQNEKQLSGYDVAFLDWIFWWYLATIELVNRLSIKQQQDQ</sequence>
<name>A0ABU4SS41_9PSEU</name>